<dbReference type="SMART" id="SM00834">
    <property type="entry name" value="CxxC_CXXC_SSSS"/>
    <property type="match status" value="1"/>
</dbReference>
<dbReference type="EMBL" id="LIZY01000001">
    <property type="protein sequence ID" value="KPJ64928.1"/>
    <property type="molecule type" value="Genomic_DNA"/>
</dbReference>
<proteinExistence type="predicted"/>
<dbReference type="PANTHER" id="PTHR34404:SF3">
    <property type="entry name" value="REGULATORY PROTEIN, FMDB FAMILY"/>
    <property type="match status" value="1"/>
</dbReference>
<dbReference type="Pfam" id="PF09723">
    <property type="entry name" value="Zn_ribbon_8"/>
    <property type="match status" value="1"/>
</dbReference>
<name>A0A0S7XR27_9BACT</name>
<accession>A0A0S7XR27</accession>
<gene>
    <name evidence="3" type="ORF">AMK68_00025</name>
</gene>
<evidence type="ECO:0000313" key="4">
    <source>
        <dbReference type="Proteomes" id="UP000052020"/>
    </source>
</evidence>
<feature type="domain" description="Putative regulatory protein FmdB zinc ribbon" evidence="2">
    <location>
        <begin position="1"/>
        <end position="43"/>
    </location>
</feature>
<reference evidence="3 4" key="1">
    <citation type="journal article" date="2015" name="Microbiome">
        <title>Genomic resolution of linkages in carbon, nitrogen, and sulfur cycling among widespread estuary sediment bacteria.</title>
        <authorList>
            <person name="Baker B.J."/>
            <person name="Lazar C.S."/>
            <person name="Teske A.P."/>
            <person name="Dick G.J."/>
        </authorList>
    </citation>
    <scope>NUCLEOTIDE SEQUENCE [LARGE SCALE GENOMIC DNA]</scope>
    <source>
        <strain evidence="3">DG_56</strain>
    </source>
</reference>
<organism evidence="3 4">
    <name type="scientific">candidate division KD3-62 bacterium DG_56</name>
    <dbReference type="NCBI Taxonomy" id="1704032"/>
    <lineage>
        <taxon>Bacteria</taxon>
        <taxon>candidate division KD3-62</taxon>
    </lineage>
</organism>
<protein>
    <recommendedName>
        <fullName evidence="2">Putative regulatory protein FmdB zinc ribbon domain-containing protein</fullName>
    </recommendedName>
</protein>
<evidence type="ECO:0000313" key="3">
    <source>
        <dbReference type="EMBL" id="KPJ64928.1"/>
    </source>
</evidence>
<feature type="region of interest" description="Disordered" evidence="1">
    <location>
        <begin position="51"/>
        <end position="83"/>
    </location>
</feature>
<dbReference type="Proteomes" id="UP000052020">
    <property type="component" value="Unassembled WGS sequence"/>
</dbReference>
<sequence>MPVFEYRCHACGRRFAWLEGVVDDRTKPACPHCGGTDIKRLISRFAVSRSEDDDFDLGDDGWGEDAREESEFDDEFADEEDEE</sequence>
<comment type="caution">
    <text evidence="3">The sequence shown here is derived from an EMBL/GenBank/DDBJ whole genome shotgun (WGS) entry which is preliminary data.</text>
</comment>
<dbReference type="NCBIfam" id="TIGR02605">
    <property type="entry name" value="CxxC_CxxC_SSSS"/>
    <property type="match status" value="1"/>
</dbReference>
<dbReference type="PANTHER" id="PTHR34404">
    <property type="entry name" value="REGULATORY PROTEIN, FMDB FAMILY"/>
    <property type="match status" value="1"/>
</dbReference>
<dbReference type="InterPro" id="IPR013429">
    <property type="entry name" value="Regulatory_FmdB_Zinc_ribbon"/>
</dbReference>
<evidence type="ECO:0000256" key="1">
    <source>
        <dbReference type="SAM" id="MobiDB-lite"/>
    </source>
</evidence>
<dbReference type="AlphaFoldDB" id="A0A0S7XR27"/>
<evidence type="ECO:0000259" key="2">
    <source>
        <dbReference type="SMART" id="SM00834"/>
    </source>
</evidence>